<evidence type="ECO:0000313" key="3">
    <source>
        <dbReference type="EMBL" id="CAI5439336.1"/>
    </source>
</evidence>
<evidence type="ECO:0000256" key="1">
    <source>
        <dbReference type="SAM" id="MobiDB-lite"/>
    </source>
</evidence>
<feature type="compositionally biased region" description="Low complexity" evidence="1">
    <location>
        <begin position="575"/>
        <end position="599"/>
    </location>
</feature>
<gene>
    <name evidence="3" type="ORF">CAMP_LOCUS1973</name>
</gene>
<sequence>MSDDEDEGLLRIAESPSDDASFTPQKPLQELGYDKNSDNIIMLPLVPKKPDEKEKEEGEIDDDDEVSRIDEEIEEIPETTTKQCFDMPIIHVPPLKFQEKSVVEVEKHHENTNEQQNSHQNSTTTNLVQNRKRNHHRDSSSSSSNDEKRAKNHQSQITVANETPRSKRTSHQVASAAITACFDEEDMVLPQNSGYLVEKKEIVAGNMGVGNTGMGNSSKRPKKDASTNCCEKNEDTSDINEKLSIFDAPPGTTMVIEITVMYRCNEHLAFRTKGKENAEIYGILSEAGSRMHMGLAAKRKQAGNLENGNHSNHSNSTENHLKVEKDKVRGNSQTREHKNEHKRNKDKKKHVSPKDEQSSVGSAENEHFPTDNLKLVEIDTEKMHDCHFDGCSKRFFLASELNYHVTKFHRRKVIMTDTIACQTAESSFDLPPPPPPIPAPIPIAVAPIISVPTAAAQIPVSIQNIPPLAPQTMEQITPMPVLRSAKSPHYSDLSDDDDEIVKNVIEKNAQVKKQQPLQVPIQPIPQTSLQSLNPSLSLTPNLTNNPPTGFQKNNIVTPAAIRSNSAFVMASGKQPSRPQSSQIHPIPSSSSTSSLPTSSMVQPVPLAAPVPGNIPFIPGFHPAMLHPGMMSQFQPGTSQKPSQDNHKIHELAGGNSAGKEQRLTGGGRNSLGGAKISTTPATPQQQTNRGIPQQQAQQQQFLTPSQAAQQQQQYMQNMQFQQQMMAATRGIQLPTQNDMLMFSMINPMAFQQLASQTQNLPQQPPK</sequence>
<feature type="compositionally biased region" description="Acidic residues" evidence="1">
    <location>
        <begin position="57"/>
        <end position="68"/>
    </location>
</feature>
<accession>A0A9P1I718</accession>
<feature type="region of interest" description="Disordered" evidence="1">
    <location>
        <begin position="627"/>
        <end position="705"/>
    </location>
</feature>
<name>A0A9P1I718_9PELO</name>
<dbReference type="PROSITE" id="PS00028">
    <property type="entry name" value="ZINC_FINGER_C2H2_1"/>
    <property type="match status" value="1"/>
</dbReference>
<comment type="caution">
    <text evidence="3">The sequence shown here is derived from an EMBL/GenBank/DDBJ whole genome shotgun (WGS) entry which is preliminary data.</text>
</comment>
<feature type="compositionally biased region" description="Polar residues" evidence="1">
    <location>
        <begin position="676"/>
        <end position="692"/>
    </location>
</feature>
<dbReference type="InterPro" id="IPR013087">
    <property type="entry name" value="Znf_C2H2_type"/>
</dbReference>
<feature type="region of interest" description="Disordered" evidence="1">
    <location>
        <begin position="304"/>
        <end position="368"/>
    </location>
</feature>
<feature type="region of interest" description="Disordered" evidence="1">
    <location>
        <begin position="104"/>
        <end position="171"/>
    </location>
</feature>
<organism evidence="3 4">
    <name type="scientific">Caenorhabditis angaria</name>
    <dbReference type="NCBI Taxonomy" id="860376"/>
    <lineage>
        <taxon>Eukaryota</taxon>
        <taxon>Metazoa</taxon>
        <taxon>Ecdysozoa</taxon>
        <taxon>Nematoda</taxon>
        <taxon>Chromadorea</taxon>
        <taxon>Rhabditida</taxon>
        <taxon>Rhabditina</taxon>
        <taxon>Rhabditomorpha</taxon>
        <taxon>Rhabditoidea</taxon>
        <taxon>Rhabditidae</taxon>
        <taxon>Peloderinae</taxon>
        <taxon>Caenorhabditis</taxon>
    </lineage>
</organism>
<reference evidence="3" key="1">
    <citation type="submission" date="2022-11" db="EMBL/GenBank/DDBJ databases">
        <authorList>
            <person name="Kikuchi T."/>
        </authorList>
    </citation>
    <scope>NUCLEOTIDE SEQUENCE</scope>
    <source>
        <strain evidence="3">PS1010</strain>
    </source>
</reference>
<dbReference type="AlphaFoldDB" id="A0A9P1I718"/>
<feature type="domain" description="C2H2-type" evidence="2">
    <location>
        <begin position="386"/>
        <end position="409"/>
    </location>
</feature>
<dbReference type="OrthoDB" id="5877875at2759"/>
<feature type="compositionally biased region" description="Low complexity" evidence="1">
    <location>
        <begin position="304"/>
        <end position="318"/>
    </location>
</feature>
<dbReference type="Proteomes" id="UP001152747">
    <property type="component" value="Unassembled WGS sequence"/>
</dbReference>
<feature type="compositionally biased region" description="Basic residues" evidence="1">
    <location>
        <begin position="340"/>
        <end position="351"/>
    </location>
</feature>
<feature type="compositionally biased region" description="Low complexity" evidence="1">
    <location>
        <begin position="693"/>
        <end position="705"/>
    </location>
</feature>
<feature type="region of interest" description="Disordered" evidence="1">
    <location>
        <begin position="208"/>
        <end position="234"/>
    </location>
</feature>
<feature type="compositionally biased region" description="Polar residues" evidence="1">
    <location>
        <begin position="113"/>
        <end position="129"/>
    </location>
</feature>
<feature type="region of interest" description="Disordered" evidence="1">
    <location>
        <begin position="569"/>
        <end position="600"/>
    </location>
</feature>
<evidence type="ECO:0000259" key="2">
    <source>
        <dbReference type="PROSITE" id="PS00028"/>
    </source>
</evidence>
<feature type="region of interest" description="Disordered" evidence="1">
    <location>
        <begin position="1"/>
        <end position="68"/>
    </location>
</feature>
<feature type="compositionally biased region" description="Polar residues" evidence="1">
    <location>
        <begin position="153"/>
        <end position="163"/>
    </location>
</feature>
<protein>
    <recommendedName>
        <fullName evidence="2">C2H2-type domain-containing protein</fullName>
    </recommendedName>
</protein>
<feature type="compositionally biased region" description="Polar residues" evidence="1">
    <location>
        <begin position="631"/>
        <end position="642"/>
    </location>
</feature>
<keyword evidence="4" id="KW-1185">Reference proteome</keyword>
<evidence type="ECO:0000313" key="4">
    <source>
        <dbReference type="Proteomes" id="UP001152747"/>
    </source>
</evidence>
<proteinExistence type="predicted"/>
<feature type="compositionally biased region" description="Basic and acidic residues" evidence="1">
    <location>
        <begin position="319"/>
        <end position="339"/>
    </location>
</feature>
<dbReference type="EMBL" id="CANHGI010000001">
    <property type="protein sequence ID" value="CAI5439336.1"/>
    <property type="molecule type" value="Genomic_DNA"/>
</dbReference>